<dbReference type="Pfam" id="PF13618">
    <property type="entry name" value="Gluconate_2-dh3"/>
    <property type="match status" value="1"/>
</dbReference>
<evidence type="ECO:0000256" key="2">
    <source>
        <dbReference type="SAM" id="SignalP"/>
    </source>
</evidence>
<evidence type="ECO:0000313" key="4">
    <source>
        <dbReference type="Proteomes" id="UP001370348"/>
    </source>
</evidence>
<dbReference type="EMBL" id="CP089984">
    <property type="protein sequence ID" value="WXB13715.1"/>
    <property type="molecule type" value="Genomic_DNA"/>
</dbReference>
<sequence length="268" mass="28248">MTKANRRVFLKQVATAAGAASIGSIPGCVQNTSGTSGTSGVARSPTLLQSSPVSPASAPGHPNASRHAGMAGLVGYQSFGPEEAAFVEVMVNVMCPADNLTPNGVDCGLAIFMDRQLAGDFGKGARRYLRGPWKAKAGKPQHGYQSPLTPEQFFKAGIAAANAQCKKRFGKPFTELGAADADVFLNEVAAGKIADARVPLGVWFNDLVYPLFTQACFADPIYGGNVDKVFWKMIGYPGLPSNNTRNMVDFRGKPFPGAKTPKSIADFS</sequence>
<gene>
    <name evidence="3" type="ORF">LZC94_38505</name>
</gene>
<keyword evidence="4" id="KW-1185">Reference proteome</keyword>
<dbReference type="PROSITE" id="PS51318">
    <property type="entry name" value="TAT"/>
    <property type="match status" value="1"/>
</dbReference>
<feature type="region of interest" description="Disordered" evidence="1">
    <location>
        <begin position="33"/>
        <end position="65"/>
    </location>
</feature>
<accession>A0ABZ2LSK0</accession>
<dbReference type="Proteomes" id="UP001370348">
    <property type="component" value="Chromosome"/>
</dbReference>
<feature type="signal peptide" evidence="2">
    <location>
        <begin position="1"/>
        <end position="19"/>
    </location>
</feature>
<evidence type="ECO:0000313" key="3">
    <source>
        <dbReference type="EMBL" id="WXB13715.1"/>
    </source>
</evidence>
<feature type="chain" id="PRO_5045663818" evidence="2">
    <location>
        <begin position="20"/>
        <end position="268"/>
    </location>
</feature>
<name>A0ABZ2LSK0_9BACT</name>
<proteinExistence type="predicted"/>
<reference evidence="3 4" key="1">
    <citation type="submission" date="2021-12" db="EMBL/GenBank/DDBJ databases">
        <title>Discovery of the Pendulisporaceae a myxobacterial family with distinct sporulation behavior and unique specialized metabolism.</title>
        <authorList>
            <person name="Garcia R."/>
            <person name="Popoff A."/>
            <person name="Bader C.D."/>
            <person name="Loehr J."/>
            <person name="Walesch S."/>
            <person name="Walt C."/>
            <person name="Boldt J."/>
            <person name="Bunk B."/>
            <person name="Haeckl F.J.F.P.J."/>
            <person name="Gunesch A.P."/>
            <person name="Birkelbach J."/>
            <person name="Nuebel U."/>
            <person name="Pietschmann T."/>
            <person name="Bach T."/>
            <person name="Mueller R."/>
        </authorList>
    </citation>
    <scope>NUCLEOTIDE SEQUENCE [LARGE SCALE GENOMIC DNA]</scope>
    <source>
        <strain evidence="3 4">MSr11954</strain>
    </source>
</reference>
<protein>
    <submittedName>
        <fullName evidence="3">Gluconate 2-dehydrogenase subunit 3 family protein</fullName>
    </submittedName>
</protein>
<dbReference type="InterPro" id="IPR006311">
    <property type="entry name" value="TAT_signal"/>
</dbReference>
<organism evidence="3 4">
    <name type="scientific">Pendulispora albinea</name>
    <dbReference type="NCBI Taxonomy" id="2741071"/>
    <lineage>
        <taxon>Bacteria</taxon>
        <taxon>Pseudomonadati</taxon>
        <taxon>Myxococcota</taxon>
        <taxon>Myxococcia</taxon>
        <taxon>Myxococcales</taxon>
        <taxon>Sorangiineae</taxon>
        <taxon>Pendulisporaceae</taxon>
        <taxon>Pendulispora</taxon>
    </lineage>
</organism>
<dbReference type="InterPro" id="IPR027056">
    <property type="entry name" value="Gluconate_2DH_su3"/>
</dbReference>
<feature type="compositionally biased region" description="Polar residues" evidence="1">
    <location>
        <begin position="33"/>
        <end position="54"/>
    </location>
</feature>
<evidence type="ECO:0000256" key="1">
    <source>
        <dbReference type="SAM" id="MobiDB-lite"/>
    </source>
</evidence>
<keyword evidence="2" id="KW-0732">Signal</keyword>
<dbReference type="RefSeq" id="WP_394823329.1">
    <property type="nucleotide sequence ID" value="NZ_CP089984.1"/>
</dbReference>